<feature type="transmembrane region" description="Helical" evidence="1">
    <location>
        <begin position="150"/>
        <end position="175"/>
    </location>
</feature>
<protein>
    <recommendedName>
        <fullName evidence="2">Major facilitator superfamily (MFS) profile domain-containing protein</fullName>
    </recommendedName>
</protein>
<feature type="transmembrane region" description="Helical" evidence="1">
    <location>
        <begin position="15"/>
        <end position="41"/>
    </location>
</feature>
<feature type="transmembrane region" description="Helical" evidence="1">
    <location>
        <begin position="61"/>
        <end position="81"/>
    </location>
</feature>
<dbReference type="PROSITE" id="PS50850">
    <property type="entry name" value="MFS"/>
    <property type="match status" value="1"/>
</dbReference>
<feature type="transmembrane region" description="Helical" evidence="1">
    <location>
        <begin position="114"/>
        <end position="138"/>
    </location>
</feature>
<proteinExistence type="predicted"/>
<reference evidence="3" key="1">
    <citation type="submission" date="2018-05" db="EMBL/GenBank/DDBJ databases">
        <authorList>
            <person name="Lanie J.A."/>
            <person name="Ng W.-L."/>
            <person name="Kazmierczak K.M."/>
            <person name="Andrzejewski T.M."/>
            <person name="Davidsen T.M."/>
            <person name="Wayne K.J."/>
            <person name="Tettelin H."/>
            <person name="Glass J.I."/>
            <person name="Rusch D."/>
            <person name="Podicherti R."/>
            <person name="Tsui H.-C.T."/>
            <person name="Winkler M.E."/>
        </authorList>
    </citation>
    <scope>NUCLEOTIDE SEQUENCE</scope>
</reference>
<dbReference type="PANTHER" id="PTHR11360">
    <property type="entry name" value="MONOCARBOXYLATE TRANSPORTER"/>
    <property type="match status" value="1"/>
</dbReference>
<feature type="transmembrane region" description="Helical" evidence="1">
    <location>
        <begin position="274"/>
        <end position="296"/>
    </location>
</feature>
<feature type="transmembrane region" description="Helical" evidence="1">
    <location>
        <begin position="243"/>
        <end position="262"/>
    </location>
</feature>
<keyword evidence="1" id="KW-0812">Transmembrane</keyword>
<organism evidence="3">
    <name type="scientific">marine metagenome</name>
    <dbReference type="NCBI Taxonomy" id="408172"/>
    <lineage>
        <taxon>unclassified sequences</taxon>
        <taxon>metagenomes</taxon>
        <taxon>ecological metagenomes</taxon>
    </lineage>
</organism>
<feature type="transmembrane region" description="Helical" evidence="1">
    <location>
        <begin position="395"/>
        <end position="417"/>
    </location>
</feature>
<feature type="domain" description="Major facilitator superfamily (MFS) profile" evidence="2">
    <location>
        <begin position="22"/>
        <end position="421"/>
    </location>
</feature>
<dbReference type="AlphaFoldDB" id="A0A381TZ46"/>
<evidence type="ECO:0000259" key="2">
    <source>
        <dbReference type="PROSITE" id="PS50850"/>
    </source>
</evidence>
<feature type="transmembrane region" description="Helical" evidence="1">
    <location>
        <begin position="181"/>
        <end position="200"/>
    </location>
</feature>
<dbReference type="PANTHER" id="PTHR11360:SF284">
    <property type="entry name" value="EG:103B4.3 PROTEIN-RELATED"/>
    <property type="match status" value="1"/>
</dbReference>
<evidence type="ECO:0000256" key="1">
    <source>
        <dbReference type="SAM" id="Phobius"/>
    </source>
</evidence>
<accession>A0A381TZ46</accession>
<dbReference type="InterPro" id="IPR036259">
    <property type="entry name" value="MFS_trans_sf"/>
</dbReference>
<feature type="transmembrane region" description="Helical" evidence="1">
    <location>
        <begin position="308"/>
        <end position="327"/>
    </location>
</feature>
<name>A0A381TZ46_9ZZZZ</name>
<evidence type="ECO:0000313" key="3">
    <source>
        <dbReference type="EMBL" id="SVA21286.1"/>
    </source>
</evidence>
<sequence>VNKIDAWLEKTGNRWFFFGWLIVLTSFVSSMINSGTGSYAIGFFIVPMGEELGISRTQFSTIPLFKLATIPVLPLLGLLVDRKHGARIILTLGTLLGGVALILTSQVSSLWQFYAVYGVMYGFATAAMGSQLVGPALISKWFVRFRGRAMAIGTMGISAGGVLIAPLAGITVSLLGWRSSWITLGVVAILAIVPLSILFIRRSPEDVGMIPDGEAQNSIDTEAINRKEIPPWTLQQALTSRSFWILATVQTLGLCGLGPVLFHEIAYIQDKGFSVEVATVVAASLAASAMVSKLPFGYLADKMDIRKILALCLIPAGLSTFLIIPALSVFTLIGWGILHGFFMGGFPTLTAVAFPEYFGRKHMGSIRGALSPATMIVSASSPLIGGLLWTQDHSYAAAFIVFGIAWIIAGFLPLTLAGPVGPRPKIMPNN</sequence>
<keyword evidence="1" id="KW-0472">Membrane</keyword>
<feature type="non-terminal residue" evidence="3">
    <location>
        <position position="1"/>
    </location>
</feature>
<feature type="transmembrane region" description="Helical" evidence="1">
    <location>
        <begin position="366"/>
        <end position="389"/>
    </location>
</feature>
<dbReference type="GO" id="GO:0022857">
    <property type="term" value="F:transmembrane transporter activity"/>
    <property type="evidence" value="ECO:0007669"/>
    <property type="project" value="InterPro"/>
</dbReference>
<dbReference type="SUPFAM" id="SSF103473">
    <property type="entry name" value="MFS general substrate transporter"/>
    <property type="match status" value="1"/>
</dbReference>
<dbReference type="EMBL" id="UINC01005431">
    <property type="protein sequence ID" value="SVA21286.1"/>
    <property type="molecule type" value="Genomic_DNA"/>
</dbReference>
<keyword evidence="1" id="KW-1133">Transmembrane helix</keyword>
<feature type="transmembrane region" description="Helical" evidence="1">
    <location>
        <begin position="88"/>
        <end position="108"/>
    </location>
</feature>
<dbReference type="Gene3D" id="1.20.1250.20">
    <property type="entry name" value="MFS general substrate transporter like domains"/>
    <property type="match status" value="2"/>
</dbReference>
<feature type="transmembrane region" description="Helical" evidence="1">
    <location>
        <begin position="333"/>
        <end position="354"/>
    </location>
</feature>
<dbReference type="InterPro" id="IPR050327">
    <property type="entry name" value="Proton-linked_MCT"/>
</dbReference>
<dbReference type="Pfam" id="PF07690">
    <property type="entry name" value="MFS_1"/>
    <property type="match status" value="1"/>
</dbReference>
<dbReference type="CDD" id="cd17355">
    <property type="entry name" value="MFS_YcxA_like"/>
    <property type="match status" value="1"/>
</dbReference>
<gene>
    <name evidence="3" type="ORF">METZ01_LOCUS74140</name>
</gene>
<dbReference type="InterPro" id="IPR011701">
    <property type="entry name" value="MFS"/>
</dbReference>
<dbReference type="InterPro" id="IPR020846">
    <property type="entry name" value="MFS_dom"/>
</dbReference>